<sequence length="70" mass="7791">MHEARILERLDVVIQTDPPGVACSSELAEGEIDALEKRIDEANAERRERGQQKQRKASLNRASDEFGAQG</sequence>
<accession>A0A645GSG9</accession>
<dbReference type="EMBL" id="VSSQ01079812">
    <property type="protein sequence ID" value="MPN29230.1"/>
    <property type="molecule type" value="Genomic_DNA"/>
</dbReference>
<name>A0A645GSG9_9ZZZZ</name>
<feature type="region of interest" description="Disordered" evidence="1">
    <location>
        <begin position="42"/>
        <end position="70"/>
    </location>
</feature>
<evidence type="ECO:0000313" key="2">
    <source>
        <dbReference type="EMBL" id="MPN29230.1"/>
    </source>
</evidence>
<reference evidence="2" key="1">
    <citation type="submission" date="2019-08" db="EMBL/GenBank/DDBJ databases">
        <authorList>
            <person name="Kucharzyk K."/>
            <person name="Murdoch R.W."/>
            <person name="Higgins S."/>
            <person name="Loffler F."/>
        </authorList>
    </citation>
    <scope>NUCLEOTIDE SEQUENCE</scope>
</reference>
<evidence type="ECO:0000256" key="1">
    <source>
        <dbReference type="SAM" id="MobiDB-lite"/>
    </source>
</evidence>
<gene>
    <name evidence="2" type="ORF">SDC9_176681</name>
</gene>
<organism evidence="2">
    <name type="scientific">bioreactor metagenome</name>
    <dbReference type="NCBI Taxonomy" id="1076179"/>
    <lineage>
        <taxon>unclassified sequences</taxon>
        <taxon>metagenomes</taxon>
        <taxon>ecological metagenomes</taxon>
    </lineage>
</organism>
<protein>
    <submittedName>
        <fullName evidence="2">Uncharacterized protein</fullName>
    </submittedName>
</protein>
<proteinExistence type="predicted"/>
<feature type="compositionally biased region" description="Basic and acidic residues" evidence="1">
    <location>
        <begin position="42"/>
        <end position="51"/>
    </location>
</feature>
<comment type="caution">
    <text evidence="2">The sequence shown here is derived from an EMBL/GenBank/DDBJ whole genome shotgun (WGS) entry which is preliminary data.</text>
</comment>
<dbReference type="AlphaFoldDB" id="A0A645GSG9"/>